<dbReference type="GO" id="GO:0005886">
    <property type="term" value="C:plasma membrane"/>
    <property type="evidence" value="ECO:0007669"/>
    <property type="project" value="UniProtKB-SubCell"/>
</dbReference>
<reference evidence="29" key="3">
    <citation type="submission" date="2025-09" db="UniProtKB">
        <authorList>
            <consortium name="Ensembl"/>
        </authorList>
    </citation>
    <scope>IDENTIFICATION</scope>
</reference>
<dbReference type="GO" id="GO:0042803">
    <property type="term" value="F:protein homodimerization activity"/>
    <property type="evidence" value="ECO:0007669"/>
    <property type="project" value="UniProtKB-ARBA"/>
</dbReference>
<comment type="similarity">
    <text evidence="3">Belongs to the protein kinase superfamily. TKL Ser/Thr protein kinase family.</text>
</comment>
<dbReference type="PROSITE" id="PS00108">
    <property type="entry name" value="PROTEIN_KINASE_ST"/>
    <property type="match status" value="1"/>
</dbReference>
<dbReference type="GO" id="GO:2001237">
    <property type="term" value="P:negative regulation of extrinsic apoptotic signaling pathway"/>
    <property type="evidence" value="ECO:0007669"/>
    <property type="project" value="UniProtKB-ARBA"/>
</dbReference>
<dbReference type="InterPro" id="IPR011029">
    <property type="entry name" value="DEATH-like_dom_sf"/>
</dbReference>
<dbReference type="PROSITE" id="PS50017">
    <property type="entry name" value="DEATH_DOMAIN"/>
    <property type="match status" value="1"/>
</dbReference>
<keyword evidence="10" id="KW-0945">Host-virus interaction</keyword>
<dbReference type="PANTHER" id="PTHR44329:SF6">
    <property type="entry name" value="RECEPTOR-INTERACTING SERINE_THREONINE-PROTEIN KINASE 1"/>
    <property type="match status" value="1"/>
</dbReference>
<evidence type="ECO:0000256" key="10">
    <source>
        <dbReference type="ARBA" id="ARBA00022581"/>
    </source>
</evidence>
<dbReference type="InterPro" id="IPR000719">
    <property type="entry name" value="Prot_kinase_dom"/>
</dbReference>
<dbReference type="EC" id="2.7.11.1" evidence="4"/>
<keyword evidence="8" id="KW-0723">Serine/threonine-protein kinase</keyword>
<feature type="region of interest" description="Disordered" evidence="26">
    <location>
        <begin position="44"/>
        <end position="87"/>
    </location>
</feature>
<dbReference type="GO" id="GO:0060544">
    <property type="term" value="P:regulation of necroptotic process"/>
    <property type="evidence" value="ECO:0007669"/>
    <property type="project" value="UniProtKB-ARBA"/>
</dbReference>
<dbReference type="GO" id="GO:0042327">
    <property type="term" value="P:positive regulation of phosphorylation"/>
    <property type="evidence" value="ECO:0007669"/>
    <property type="project" value="UniProtKB-ARBA"/>
</dbReference>
<dbReference type="GO" id="GO:0005524">
    <property type="term" value="F:ATP binding"/>
    <property type="evidence" value="ECO:0007669"/>
    <property type="project" value="UniProtKB-KW"/>
</dbReference>
<evidence type="ECO:0000256" key="25">
    <source>
        <dbReference type="ARBA" id="ARBA00083512"/>
    </source>
</evidence>
<dbReference type="CDD" id="cd14027">
    <property type="entry name" value="STKc_RIP1"/>
    <property type="match status" value="1"/>
</dbReference>
<dbReference type="GO" id="GO:0046330">
    <property type="term" value="P:positive regulation of JNK cascade"/>
    <property type="evidence" value="ECO:0007669"/>
    <property type="project" value="UniProtKB-ARBA"/>
</dbReference>
<evidence type="ECO:0000313" key="30">
    <source>
        <dbReference type="Proteomes" id="UP000028761"/>
    </source>
</evidence>
<dbReference type="GO" id="GO:0006979">
    <property type="term" value="P:response to oxidative stress"/>
    <property type="evidence" value="ECO:0007669"/>
    <property type="project" value="UniProtKB-ARBA"/>
</dbReference>
<dbReference type="InterPro" id="IPR000488">
    <property type="entry name" value="Death_dom"/>
</dbReference>
<comment type="subcellular location">
    <subcellularLocation>
        <location evidence="1">Cell membrane</location>
    </subcellularLocation>
    <subcellularLocation>
        <location evidence="2">Cytoplasm</location>
    </subcellularLocation>
</comment>
<keyword evidence="19" id="KW-0395">Inflammatory response</keyword>
<evidence type="ECO:0000256" key="19">
    <source>
        <dbReference type="ARBA" id="ARBA00023198"/>
    </source>
</evidence>
<evidence type="ECO:0000256" key="26">
    <source>
        <dbReference type="SAM" id="MobiDB-lite"/>
    </source>
</evidence>
<dbReference type="InterPro" id="IPR011009">
    <property type="entry name" value="Kinase-like_dom_sf"/>
</dbReference>
<dbReference type="GO" id="GO:0006954">
    <property type="term" value="P:inflammatory response"/>
    <property type="evidence" value="ECO:0007669"/>
    <property type="project" value="UniProtKB-KW"/>
</dbReference>
<evidence type="ECO:0000256" key="4">
    <source>
        <dbReference type="ARBA" id="ARBA00012513"/>
    </source>
</evidence>
<evidence type="ECO:0000256" key="17">
    <source>
        <dbReference type="ARBA" id="ARBA00022843"/>
    </source>
</evidence>
<evidence type="ECO:0000256" key="23">
    <source>
        <dbReference type="ARBA" id="ARBA00071068"/>
    </source>
</evidence>
<evidence type="ECO:0000259" key="28">
    <source>
        <dbReference type="PROSITE" id="PS50017"/>
    </source>
</evidence>
<evidence type="ECO:0000256" key="18">
    <source>
        <dbReference type="ARBA" id="ARBA00023136"/>
    </source>
</evidence>
<keyword evidence="7" id="KW-1017">Isopeptide bond</keyword>
<dbReference type="GO" id="GO:0004706">
    <property type="term" value="F:JUN kinase kinase kinase activity"/>
    <property type="evidence" value="ECO:0007669"/>
    <property type="project" value="TreeGrafter"/>
</dbReference>
<dbReference type="GO" id="GO:0097527">
    <property type="term" value="P:necroptotic signaling pathway"/>
    <property type="evidence" value="ECO:0007669"/>
    <property type="project" value="UniProtKB-ARBA"/>
</dbReference>
<keyword evidence="15" id="KW-0418">Kinase</keyword>
<feature type="compositionally biased region" description="Polar residues" evidence="26">
    <location>
        <begin position="436"/>
        <end position="453"/>
    </location>
</feature>
<evidence type="ECO:0000256" key="6">
    <source>
        <dbReference type="ARBA" id="ARBA00022490"/>
    </source>
</evidence>
<dbReference type="GO" id="GO:0033209">
    <property type="term" value="P:tumor necrosis factor-mediated signaling pathway"/>
    <property type="evidence" value="ECO:0007669"/>
    <property type="project" value="UniProtKB-ARBA"/>
</dbReference>
<keyword evidence="13" id="KW-0053">Apoptosis</keyword>
<comment type="catalytic activity">
    <reaction evidence="20">
        <text>L-threonyl-[protein] + ATP = O-phospho-L-threonyl-[protein] + ADP + H(+)</text>
        <dbReference type="Rhea" id="RHEA:46608"/>
        <dbReference type="Rhea" id="RHEA-COMP:11060"/>
        <dbReference type="Rhea" id="RHEA-COMP:11605"/>
        <dbReference type="ChEBI" id="CHEBI:15378"/>
        <dbReference type="ChEBI" id="CHEBI:30013"/>
        <dbReference type="ChEBI" id="CHEBI:30616"/>
        <dbReference type="ChEBI" id="CHEBI:61977"/>
        <dbReference type="ChEBI" id="CHEBI:456216"/>
        <dbReference type="EC" id="2.7.11.1"/>
    </reaction>
</comment>
<evidence type="ECO:0000256" key="7">
    <source>
        <dbReference type="ARBA" id="ARBA00022499"/>
    </source>
</evidence>
<dbReference type="GO" id="GO:0097343">
    <property type="term" value="P:ripoptosome assembly"/>
    <property type="evidence" value="ECO:0007669"/>
    <property type="project" value="UniProtKB-ARBA"/>
</dbReference>
<dbReference type="PRINTS" id="PR00109">
    <property type="entry name" value="TYRKINASE"/>
</dbReference>
<feature type="domain" description="Death" evidence="28">
    <location>
        <begin position="637"/>
        <end position="723"/>
    </location>
</feature>
<gene>
    <name evidence="29" type="primary">RIPK1</name>
</gene>
<evidence type="ECO:0000256" key="16">
    <source>
        <dbReference type="ARBA" id="ARBA00022840"/>
    </source>
</evidence>
<organism evidence="29 30">
    <name type="scientific">Papio anubis</name>
    <name type="common">Olive baboon</name>
    <dbReference type="NCBI Taxonomy" id="9555"/>
    <lineage>
        <taxon>Eukaryota</taxon>
        <taxon>Metazoa</taxon>
        <taxon>Chordata</taxon>
        <taxon>Craniata</taxon>
        <taxon>Vertebrata</taxon>
        <taxon>Euteleostomi</taxon>
        <taxon>Mammalia</taxon>
        <taxon>Eutheria</taxon>
        <taxon>Euarchontoglires</taxon>
        <taxon>Primates</taxon>
        <taxon>Haplorrhini</taxon>
        <taxon>Catarrhini</taxon>
        <taxon>Cercopithecidae</taxon>
        <taxon>Cercopithecinae</taxon>
        <taxon>Papio</taxon>
    </lineage>
</organism>
<feature type="compositionally biased region" description="Polar residues" evidence="26">
    <location>
        <begin position="53"/>
        <end position="65"/>
    </location>
</feature>
<keyword evidence="9" id="KW-0597">Phosphoprotein</keyword>
<dbReference type="InterPro" id="IPR037934">
    <property type="entry name" value="RIP1_Death"/>
</dbReference>
<feature type="region of interest" description="Disordered" evidence="26">
    <location>
        <begin position="1"/>
        <end position="28"/>
    </location>
</feature>
<evidence type="ECO:0000256" key="15">
    <source>
        <dbReference type="ARBA" id="ARBA00022777"/>
    </source>
</evidence>
<evidence type="ECO:0000256" key="5">
    <source>
        <dbReference type="ARBA" id="ARBA00022475"/>
    </source>
</evidence>
<dbReference type="AlphaFoldDB" id="A0A8I5N586"/>
<dbReference type="PANTHER" id="PTHR44329">
    <property type="entry name" value="SERINE/THREONINE-PROTEIN KINASE TNNI3K-RELATED"/>
    <property type="match status" value="1"/>
</dbReference>
<accession>A0A8I5N586</accession>
<dbReference type="SUPFAM" id="SSF47986">
    <property type="entry name" value="DEATH domain"/>
    <property type="match status" value="1"/>
</dbReference>
<dbReference type="SUPFAM" id="SSF56112">
    <property type="entry name" value="Protein kinase-like (PK-like)"/>
    <property type="match status" value="1"/>
</dbReference>
<keyword evidence="6" id="KW-0963">Cytoplasm</keyword>
<evidence type="ECO:0000256" key="20">
    <source>
        <dbReference type="ARBA" id="ARBA00047899"/>
    </source>
</evidence>
<dbReference type="InterPro" id="IPR008271">
    <property type="entry name" value="Ser/Thr_kinase_AS"/>
</dbReference>
<dbReference type="FunFam" id="1.10.510.10:FF:000472">
    <property type="entry name" value="Receptor interacting serine/threonine kinase 1"/>
    <property type="match status" value="1"/>
</dbReference>
<dbReference type="Ensembl" id="ENSPANT00000075828.1">
    <property type="protein sequence ID" value="ENSPANP00000048415.1"/>
    <property type="gene ID" value="ENSPANG00000024400.3"/>
</dbReference>
<evidence type="ECO:0000259" key="27">
    <source>
        <dbReference type="PROSITE" id="PS50011"/>
    </source>
</evidence>
<dbReference type="FunFam" id="1.10.533.10:FF:000052">
    <property type="entry name" value="Putative receptor-interacting serine/threonine-protein kinase 1"/>
    <property type="match status" value="1"/>
</dbReference>
<dbReference type="CDD" id="cd08777">
    <property type="entry name" value="Death_RIP1"/>
    <property type="match status" value="1"/>
</dbReference>
<evidence type="ECO:0000256" key="24">
    <source>
        <dbReference type="ARBA" id="ARBA00081899"/>
    </source>
</evidence>
<dbReference type="SMART" id="SM00005">
    <property type="entry name" value="DEATH"/>
    <property type="match status" value="1"/>
</dbReference>
<dbReference type="InterPro" id="IPR051681">
    <property type="entry name" value="Ser/Thr_Kinases-Pseudokinases"/>
</dbReference>
<evidence type="ECO:0000256" key="14">
    <source>
        <dbReference type="ARBA" id="ARBA00022741"/>
    </source>
</evidence>
<proteinExistence type="inferred from homology"/>
<feature type="region of interest" description="Disordered" evidence="26">
    <location>
        <begin position="495"/>
        <end position="522"/>
    </location>
</feature>
<evidence type="ECO:0000256" key="2">
    <source>
        <dbReference type="ARBA" id="ARBA00004496"/>
    </source>
</evidence>
<name>A0A8I5N586_PAPAN</name>
<dbReference type="Pfam" id="PF07714">
    <property type="entry name" value="PK_Tyr_Ser-Thr"/>
    <property type="match status" value="1"/>
</dbReference>
<keyword evidence="5" id="KW-1003">Cell membrane</keyword>
<reference evidence="29" key="2">
    <citation type="submission" date="2025-08" db="UniProtKB">
        <authorList>
            <consortium name="Ensembl"/>
        </authorList>
    </citation>
    <scope>IDENTIFICATION</scope>
</reference>
<dbReference type="PROSITE" id="PS50011">
    <property type="entry name" value="PROTEIN_KINASE_DOM"/>
    <property type="match status" value="1"/>
</dbReference>
<dbReference type="GO" id="GO:2000377">
    <property type="term" value="P:regulation of reactive oxygen species metabolic process"/>
    <property type="evidence" value="ECO:0007669"/>
    <property type="project" value="UniProtKB-ARBA"/>
</dbReference>
<dbReference type="GeneTree" id="ENSGT00940000159347"/>
<dbReference type="GO" id="GO:0097191">
    <property type="term" value="P:extrinsic apoptotic signaling pathway"/>
    <property type="evidence" value="ECO:0007669"/>
    <property type="project" value="UniProtKB-ARBA"/>
</dbReference>
<dbReference type="Pfam" id="PF00531">
    <property type="entry name" value="Death"/>
    <property type="match status" value="1"/>
</dbReference>
<dbReference type="GO" id="GO:0050729">
    <property type="term" value="P:positive regulation of inflammatory response"/>
    <property type="evidence" value="ECO:0007669"/>
    <property type="project" value="UniProtKB-ARBA"/>
</dbReference>
<evidence type="ECO:0000256" key="13">
    <source>
        <dbReference type="ARBA" id="ARBA00022703"/>
    </source>
</evidence>
<dbReference type="GO" id="GO:2001238">
    <property type="term" value="P:positive regulation of extrinsic apoptotic signaling pathway"/>
    <property type="evidence" value="ECO:0007669"/>
    <property type="project" value="UniProtKB-ARBA"/>
</dbReference>
<protein>
    <recommendedName>
        <fullName evidence="23">Receptor-interacting serine/threonine-protein kinase 1</fullName>
        <ecNumber evidence="4">2.7.11.1</ecNumber>
    </recommendedName>
    <alternativeName>
        <fullName evidence="25">Cell death protein RIP</fullName>
    </alternativeName>
    <alternativeName>
        <fullName evidence="24">Receptor-interacting protein 1</fullName>
    </alternativeName>
</protein>
<keyword evidence="18" id="KW-0472">Membrane</keyword>
<feature type="region of interest" description="Disordered" evidence="26">
    <location>
        <begin position="543"/>
        <end position="567"/>
    </location>
</feature>
<evidence type="ECO:0000256" key="8">
    <source>
        <dbReference type="ARBA" id="ARBA00022527"/>
    </source>
</evidence>
<sequence>MFSYPVRRPRANAPASLASPGRRSPSQAACQVWEEPKSSWMHCSIKGGARQGPSGSLRQQQQQSHVLGPGDRRPGSERGTETRWQGTALTGERKVAPFWIFLSFRMQPDMSLNVIKMKSSDFLESAELDSGGFGKVSLCFHRTQGFVIMKTVYKGPNCSEHNEALLEEAKMMNRLRHSRVVKLLGVIIEEGNYSLVMEYMEKGNLMHVLKAEMSTPLSVKGRIIVEIIEGMCYLHGKGVIHKDLKPENILVDDDFHIKIADLGLASFKMWSKLSKEEHNELKEVDSTSKKNGGTLYYMAPEHLNDVNAKPTEKSDVYSFAVVLWAIFANKEPYENAICEQQLIMCIKSGNRPDVNAIIEYCPREIISLMKLCWEANPEARPTFPGIEEKFRPFYLSQLEESVEEDVKSLKKEYSNQNAVVKRMQSLQLDCVAVPPSRSNSATEQPGSLHSSQGLGMGPVEESWFAPSLEHQQEENEPSLQSKLQEEANYHLYGSRMDRQMKQQPRQNVAYNREEERRRRVSHDPFAQQRPYENFQNTEVKGTAYSSAASHGNAVPQPSGLSSQPQVPYRNNVLYSSHGFGTRPLDPGTAGPRVWYGPIPSPMSSLYKIPVPETNYVGNTPTMPFTSLPLTDNTTSLTDKHLDPIRENLGKHWKNCARKLGFTQSQIDEIDHDYERDGLKEKVYQMLQKWVMREGIKGATVGKLAQVLHQCARIDLLNHLIYVSQN</sequence>
<feature type="compositionally biased region" description="Basic and acidic residues" evidence="26">
    <location>
        <begin position="70"/>
        <end position="81"/>
    </location>
</feature>
<dbReference type="SMART" id="SM00220">
    <property type="entry name" value="S_TKc"/>
    <property type="match status" value="1"/>
</dbReference>
<dbReference type="GO" id="GO:0043123">
    <property type="term" value="P:positive regulation of canonical NF-kappaB signal transduction"/>
    <property type="evidence" value="ECO:0007669"/>
    <property type="project" value="UniProtKB-ARBA"/>
</dbReference>
<evidence type="ECO:0000256" key="11">
    <source>
        <dbReference type="ARBA" id="ARBA00022590"/>
    </source>
</evidence>
<evidence type="ECO:0000256" key="12">
    <source>
        <dbReference type="ARBA" id="ARBA00022679"/>
    </source>
</evidence>
<dbReference type="InterPro" id="IPR001245">
    <property type="entry name" value="Ser-Thr/Tyr_kinase_cat_dom"/>
</dbReference>
<keyword evidence="11" id="KW-1210">Necrosis</keyword>
<dbReference type="Gene3D" id="1.10.533.10">
    <property type="entry name" value="Death Domain, Fas"/>
    <property type="match status" value="1"/>
</dbReference>
<feature type="region of interest" description="Disordered" evidence="26">
    <location>
        <begin position="434"/>
        <end position="456"/>
    </location>
</feature>
<evidence type="ECO:0000256" key="21">
    <source>
        <dbReference type="ARBA" id="ARBA00048679"/>
    </source>
</evidence>
<evidence type="ECO:0000256" key="9">
    <source>
        <dbReference type="ARBA" id="ARBA00022553"/>
    </source>
</evidence>
<dbReference type="GO" id="GO:0005737">
    <property type="term" value="C:cytoplasm"/>
    <property type="evidence" value="ECO:0007669"/>
    <property type="project" value="UniProtKB-SubCell"/>
</dbReference>
<reference evidence="29 30" key="1">
    <citation type="submission" date="2012-03" db="EMBL/GenBank/DDBJ databases">
        <title>Whole Genome Assembly of Papio anubis.</title>
        <authorList>
            <person name="Liu Y.L."/>
            <person name="Abraham K.A."/>
            <person name="Akbar H.A."/>
            <person name="Ali S.A."/>
            <person name="Anosike U.A."/>
            <person name="Aqrawi P.A."/>
            <person name="Arias F.A."/>
            <person name="Attaway T.A."/>
            <person name="Awwad R.A."/>
            <person name="Babu C.B."/>
            <person name="Bandaranaike D.B."/>
            <person name="Battles P.B."/>
            <person name="Bell A.B."/>
            <person name="Beltran B.B."/>
            <person name="Berhane-Mersha D.B."/>
            <person name="Bess C.B."/>
            <person name="Bickham C.B."/>
            <person name="Bolden T.B."/>
            <person name="Carter K.C."/>
            <person name="Chau D.C."/>
            <person name="Chavez A.C."/>
            <person name="Clerc-Blankenburg K.C."/>
            <person name="Coyle M.C."/>
            <person name="Dao M.D."/>
            <person name="Davila M.L.D."/>
            <person name="Davy-Carroll L.D."/>
            <person name="Denson S.D."/>
            <person name="Dinh H.D."/>
            <person name="Fernandez S.F."/>
            <person name="Fernando P.F."/>
            <person name="Forbes L.F."/>
            <person name="Francis C.F."/>
            <person name="Francisco L.F."/>
            <person name="Fu Q.F."/>
            <person name="Garcia-Iii R.G."/>
            <person name="Garrett T.G."/>
            <person name="Gross S.G."/>
            <person name="Gubbala S.G."/>
            <person name="Hirani K.H."/>
            <person name="Hogues M.H."/>
            <person name="Hollins B.H."/>
            <person name="Jackson L.J."/>
            <person name="Javaid M.J."/>
            <person name="Jhangiani S.J."/>
            <person name="Johnson A.J."/>
            <person name="Johnson B.J."/>
            <person name="Jones J.J."/>
            <person name="Joshi V.J."/>
            <person name="Kalu J.K."/>
            <person name="Khan N.K."/>
            <person name="Korchina V.K."/>
            <person name="Kovar C.K."/>
            <person name="Lago L.L."/>
            <person name="Lara F.L."/>
            <person name="Le T.-K.L."/>
            <person name="Lee S.L."/>
            <person name="Legall-Iii F.L."/>
            <person name="Lemon S.L."/>
            <person name="Liu J.L."/>
            <person name="Liu Y.-S.L."/>
            <person name="Liyanage D.L."/>
            <person name="Lopez J.L."/>
            <person name="Lorensuhewa L.L."/>
            <person name="Mata R.M."/>
            <person name="Mathew T.M."/>
            <person name="Mercado C.M."/>
            <person name="Mercado I.M."/>
            <person name="Morales K.M."/>
            <person name="Morgan M.M."/>
            <person name="Munidasa M.M."/>
            <person name="Ngo D.N."/>
            <person name="Nguyen L.N."/>
            <person name="Nguyen T.N."/>
            <person name="Nguyen N.N."/>
            <person name="Obregon M.O."/>
            <person name="Okwuonu G.O."/>
            <person name="Ongeri F.O."/>
            <person name="Onwere C.O."/>
            <person name="Osifeso I.O."/>
            <person name="Parra A.P."/>
            <person name="Patil S.P."/>
            <person name="Perez A.P."/>
            <person name="Perez Y.P."/>
            <person name="Pham C.P."/>
            <person name="Pu L.-L.P."/>
            <person name="Puazo M.P."/>
            <person name="Quiroz J.Q."/>
            <person name="Rouhana J.R."/>
            <person name="Ruiz M.R."/>
            <person name="Ruiz S.-J.R."/>
            <person name="Saada N.S."/>
            <person name="Santibanez J.S."/>
            <person name="Scheel M.S."/>
            <person name="Schneider B.S."/>
            <person name="Simmons D.S."/>
            <person name="Sisson I.S."/>
            <person name="Tang L.-Y.T."/>
            <person name="Thornton R.T."/>
            <person name="Tisius J.T."/>
            <person name="Toledanes G.T."/>
            <person name="Trejos Z.T."/>
            <person name="Usmani K.U."/>
            <person name="Varghese R.V."/>
            <person name="Vattathil S.V."/>
            <person name="Vee V.V."/>
            <person name="Walker D.W."/>
            <person name="Weissenberger G.W."/>
            <person name="White C.W."/>
            <person name="Williams A.W."/>
            <person name="Woodworth J.W."/>
            <person name="Wright R.W."/>
            <person name="Zhu Y.Z."/>
            <person name="Han Y.H."/>
            <person name="Newsham I.N."/>
            <person name="Nazareth L.N."/>
            <person name="Worley K.W."/>
            <person name="Muzny D.M."/>
            <person name="Rogers J.R."/>
            <person name="Gibbs R.G."/>
        </authorList>
    </citation>
    <scope>NUCLEOTIDE SEQUENCE [LARGE SCALE GENOMIC DNA]</scope>
</reference>
<evidence type="ECO:0000256" key="3">
    <source>
        <dbReference type="ARBA" id="ARBA00005843"/>
    </source>
</evidence>
<keyword evidence="16" id="KW-0067">ATP-binding</keyword>
<comment type="subunit">
    <text evidence="22">(Microbial infection) Interacts with Murid herpesvirus 1 protein RIR1.</text>
</comment>
<comment type="catalytic activity">
    <reaction evidence="21">
        <text>L-seryl-[protein] + ATP = O-phospho-L-seryl-[protein] + ADP + H(+)</text>
        <dbReference type="Rhea" id="RHEA:17989"/>
        <dbReference type="Rhea" id="RHEA-COMP:9863"/>
        <dbReference type="Rhea" id="RHEA-COMP:11604"/>
        <dbReference type="ChEBI" id="CHEBI:15378"/>
        <dbReference type="ChEBI" id="CHEBI:29999"/>
        <dbReference type="ChEBI" id="CHEBI:30616"/>
        <dbReference type="ChEBI" id="CHEBI:83421"/>
        <dbReference type="ChEBI" id="CHEBI:456216"/>
        <dbReference type="EC" id="2.7.11.1"/>
    </reaction>
</comment>
<evidence type="ECO:0000256" key="22">
    <source>
        <dbReference type="ARBA" id="ARBA00062158"/>
    </source>
</evidence>
<dbReference type="GO" id="GO:0070105">
    <property type="term" value="P:positive regulation of interleukin-6-mediated signaling pathway"/>
    <property type="evidence" value="ECO:0007669"/>
    <property type="project" value="UniProtKB-ARBA"/>
</dbReference>
<dbReference type="Proteomes" id="UP000028761">
    <property type="component" value="Chromosome 6"/>
</dbReference>
<feature type="domain" description="Protein kinase" evidence="27">
    <location>
        <begin position="122"/>
        <end position="394"/>
    </location>
</feature>
<evidence type="ECO:0000313" key="29">
    <source>
        <dbReference type="Ensembl" id="ENSPANP00000048415.1"/>
    </source>
</evidence>
<keyword evidence="14" id="KW-0547">Nucleotide-binding</keyword>
<dbReference type="Gene3D" id="1.10.510.10">
    <property type="entry name" value="Transferase(Phosphotransferase) domain 1"/>
    <property type="match status" value="1"/>
</dbReference>
<keyword evidence="12" id="KW-0808">Transferase</keyword>
<evidence type="ECO:0000256" key="1">
    <source>
        <dbReference type="ARBA" id="ARBA00004236"/>
    </source>
</evidence>
<keyword evidence="30" id="KW-1185">Reference proteome</keyword>
<keyword evidence="17" id="KW-0832">Ubl conjugation</keyword>